<evidence type="ECO:0000256" key="4">
    <source>
        <dbReference type="SAM" id="Coils"/>
    </source>
</evidence>
<dbReference type="Pfam" id="PF25967">
    <property type="entry name" value="RND-MFP_C"/>
    <property type="match status" value="1"/>
</dbReference>
<feature type="coiled-coil region" evidence="4">
    <location>
        <begin position="126"/>
        <end position="185"/>
    </location>
</feature>
<evidence type="ECO:0000256" key="5">
    <source>
        <dbReference type="SAM" id="MobiDB-lite"/>
    </source>
</evidence>
<reference evidence="9 10" key="1">
    <citation type="submission" date="2018-08" db="EMBL/GenBank/DDBJ databases">
        <title>Parvularcula sp. SM1705, isolated from surface water of the South Sea China.</title>
        <authorList>
            <person name="Sun L."/>
        </authorList>
    </citation>
    <scope>NUCLEOTIDE SEQUENCE [LARGE SCALE GENOMIC DNA]</scope>
    <source>
        <strain evidence="9 10">SM1705</strain>
    </source>
</reference>
<keyword evidence="6" id="KW-1133">Transmembrane helix</keyword>
<gene>
    <name evidence="9" type="ORF">DX908_05080</name>
</gene>
<dbReference type="NCBIfam" id="TIGR01730">
    <property type="entry name" value="RND_mfp"/>
    <property type="match status" value="1"/>
</dbReference>
<dbReference type="EMBL" id="QUQO01000001">
    <property type="protein sequence ID" value="RFB04705.1"/>
    <property type="molecule type" value="Genomic_DNA"/>
</dbReference>
<sequence>MIRKFLVVFGTIGTVVGTIFAFGIVIAIMGSMAPKPERTEPQSFAPTVFVEEVSYGETQLTVYAQGEVRPKQEINLTSQVGGKITSVSEEFADGGVIEKGQILVQIEDADYRLAVTRAQAQVAQSKTALEIEQAEAELARQDYEELSGISGSEGPSDLTLRRPQLARAEADYQAALANLRDAELALGRTSIRAPFNGRVRSISANTGQFISPGQQLGRIFSTDVAEIRLPLTDEDLGRLNMSLAFNDPKNGPNVKLSVIAAGAERNWTGRVVRVDAAIDASTRQVAAIVQVLEPYGAGSDNGFPLAVGLFVDAEIEGPVLDRAVTLPRVAIVDGASVFVVTDEDTVEKRPVTIAAYTRDGAVITSGLEPGERVAVSRVAVPEGTEIRPLDPSAPTADRETDESEDGGDVNTADAASAGSEGAVQ</sequence>
<dbReference type="InParanoid" id="A0A371RH07"/>
<keyword evidence="3" id="KW-0813">Transport</keyword>
<dbReference type="RefSeq" id="WP_116391338.1">
    <property type="nucleotide sequence ID" value="NZ_QUQO01000001.1"/>
</dbReference>
<evidence type="ECO:0000256" key="3">
    <source>
        <dbReference type="ARBA" id="ARBA00022448"/>
    </source>
</evidence>
<evidence type="ECO:0000313" key="9">
    <source>
        <dbReference type="EMBL" id="RFB04705.1"/>
    </source>
</evidence>
<proteinExistence type="inferred from homology"/>
<dbReference type="GO" id="GO:0015562">
    <property type="term" value="F:efflux transmembrane transporter activity"/>
    <property type="evidence" value="ECO:0007669"/>
    <property type="project" value="TreeGrafter"/>
</dbReference>
<dbReference type="OrthoDB" id="9816569at2"/>
<evidence type="ECO:0000256" key="2">
    <source>
        <dbReference type="ARBA" id="ARBA00009477"/>
    </source>
</evidence>
<keyword evidence="4" id="KW-0175">Coiled coil</keyword>
<evidence type="ECO:0000256" key="1">
    <source>
        <dbReference type="ARBA" id="ARBA00004196"/>
    </source>
</evidence>
<comment type="similarity">
    <text evidence="2">Belongs to the membrane fusion protein (MFP) (TC 8.A.1) family.</text>
</comment>
<evidence type="ECO:0000256" key="6">
    <source>
        <dbReference type="SAM" id="Phobius"/>
    </source>
</evidence>
<evidence type="ECO:0000259" key="8">
    <source>
        <dbReference type="Pfam" id="PF25967"/>
    </source>
</evidence>
<dbReference type="SUPFAM" id="SSF111369">
    <property type="entry name" value="HlyD-like secretion proteins"/>
    <property type="match status" value="1"/>
</dbReference>
<evidence type="ECO:0000259" key="7">
    <source>
        <dbReference type="Pfam" id="PF25917"/>
    </source>
</evidence>
<dbReference type="Gene3D" id="1.10.287.470">
    <property type="entry name" value="Helix hairpin bin"/>
    <property type="match status" value="1"/>
</dbReference>
<feature type="domain" description="Multidrug resistance protein MdtA-like barrel-sandwich hybrid" evidence="7">
    <location>
        <begin position="74"/>
        <end position="219"/>
    </location>
</feature>
<dbReference type="Proteomes" id="UP000264589">
    <property type="component" value="Unassembled WGS sequence"/>
</dbReference>
<dbReference type="AlphaFoldDB" id="A0A371RH07"/>
<name>A0A371RH07_9PROT</name>
<evidence type="ECO:0000313" key="10">
    <source>
        <dbReference type="Proteomes" id="UP000264589"/>
    </source>
</evidence>
<keyword evidence="6" id="KW-0472">Membrane</keyword>
<dbReference type="Pfam" id="PF25917">
    <property type="entry name" value="BSH_RND"/>
    <property type="match status" value="1"/>
</dbReference>
<protein>
    <submittedName>
        <fullName evidence="9">Efflux RND transporter periplasmic adaptor subunit</fullName>
    </submittedName>
</protein>
<dbReference type="Gene3D" id="2.40.50.100">
    <property type="match status" value="1"/>
</dbReference>
<organism evidence="9 10">
    <name type="scientific">Parvularcula marina</name>
    <dbReference type="NCBI Taxonomy" id="2292771"/>
    <lineage>
        <taxon>Bacteria</taxon>
        <taxon>Pseudomonadati</taxon>
        <taxon>Pseudomonadota</taxon>
        <taxon>Alphaproteobacteria</taxon>
        <taxon>Parvularculales</taxon>
        <taxon>Parvularculaceae</taxon>
        <taxon>Parvularcula</taxon>
    </lineage>
</organism>
<dbReference type="InterPro" id="IPR058627">
    <property type="entry name" value="MdtA-like_C"/>
</dbReference>
<dbReference type="InterPro" id="IPR006143">
    <property type="entry name" value="RND_pump_MFP"/>
</dbReference>
<dbReference type="GO" id="GO:1990281">
    <property type="term" value="C:efflux pump complex"/>
    <property type="evidence" value="ECO:0007669"/>
    <property type="project" value="TreeGrafter"/>
</dbReference>
<keyword evidence="10" id="KW-1185">Reference proteome</keyword>
<accession>A0A371RH07</accession>
<feature type="region of interest" description="Disordered" evidence="5">
    <location>
        <begin position="379"/>
        <end position="424"/>
    </location>
</feature>
<feature type="domain" description="Multidrug resistance protein MdtA-like C-terminal permuted SH3" evidence="8">
    <location>
        <begin position="333"/>
        <end position="378"/>
    </location>
</feature>
<dbReference type="PANTHER" id="PTHR30469:SF12">
    <property type="entry name" value="MULTIDRUG RESISTANCE PROTEIN MDTA"/>
    <property type="match status" value="1"/>
</dbReference>
<keyword evidence="6" id="KW-0812">Transmembrane</keyword>
<dbReference type="Gene3D" id="2.40.420.20">
    <property type="match status" value="1"/>
</dbReference>
<comment type="caution">
    <text evidence="9">The sequence shown here is derived from an EMBL/GenBank/DDBJ whole genome shotgun (WGS) entry which is preliminary data.</text>
</comment>
<feature type="transmembrane region" description="Helical" evidence="6">
    <location>
        <begin position="6"/>
        <end position="28"/>
    </location>
</feature>
<dbReference type="Gene3D" id="2.40.30.170">
    <property type="match status" value="1"/>
</dbReference>
<dbReference type="InterPro" id="IPR058625">
    <property type="entry name" value="MdtA-like_BSH"/>
</dbReference>
<comment type="subcellular location">
    <subcellularLocation>
        <location evidence="1">Cell envelope</location>
    </subcellularLocation>
</comment>
<dbReference type="PANTHER" id="PTHR30469">
    <property type="entry name" value="MULTIDRUG RESISTANCE PROTEIN MDTA"/>
    <property type="match status" value="1"/>
</dbReference>